<feature type="compositionally biased region" description="Low complexity" evidence="1">
    <location>
        <begin position="108"/>
        <end position="125"/>
    </location>
</feature>
<evidence type="ECO:0000313" key="2">
    <source>
        <dbReference type="EMBL" id="TKW29477.1"/>
    </source>
</evidence>
<feature type="region of interest" description="Disordered" evidence="1">
    <location>
        <begin position="26"/>
        <end position="134"/>
    </location>
</feature>
<protein>
    <submittedName>
        <fullName evidence="2">Uncharacterized protein</fullName>
    </submittedName>
</protein>
<feature type="compositionally biased region" description="Low complexity" evidence="1">
    <location>
        <begin position="40"/>
        <end position="51"/>
    </location>
</feature>
<reference evidence="2" key="1">
    <citation type="submission" date="2019-03" db="EMBL/GenBank/DDBJ databases">
        <title>WGS assembly of Setaria viridis.</title>
        <authorList>
            <person name="Huang P."/>
            <person name="Jenkins J."/>
            <person name="Grimwood J."/>
            <person name="Barry K."/>
            <person name="Healey A."/>
            <person name="Mamidi S."/>
            <person name="Sreedasyam A."/>
            <person name="Shu S."/>
            <person name="Feldman M."/>
            <person name="Wu J."/>
            <person name="Yu Y."/>
            <person name="Chen C."/>
            <person name="Johnson J."/>
            <person name="Rokhsar D."/>
            <person name="Baxter I."/>
            <person name="Schmutz J."/>
            <person name="Brutnell T."/>
            <person name="Kellogg E."/>
        </authorList>
    </citation>
    <scope>NUCLEOTIDE SEQUENCE [LARGE SCALE GENOMIC DNA]</scope>
</reference>
<evidence type="ECO:0000313" key="3">
    <source>
        <dbReference type="Proteomes" id="UP000298652"/>
    </source>
</evidence>
<accession>A0A4U6VX06</accession>
<evidence type="ECO:0000256" key="1">
    <source>
        <dbReference type="SAM" id="MobiDB-lite"/>
    </source>
</evidence>
<feature type="compositionally biased region" description="Basic residues" evidence="1">
    <location>
        <begin position="96"/>
        <end position="107"/>
    </location>
</feature>
<dbReference type="OMA" id="MAWSSPK"/>
<keyword evidence="3" id="KW-1185">Reference proteome</keyword>
<sequence>MAWSSPKPATALLLLHQLRQRAPATVVAPAAPLRRRRHLSSSTSSSTTTHTRQQRDDGSGGKGSVVENPPPGMAHLPEDAPRQTPPRLGEPECRTSRGRPCRRHPRTRGGMPDTAPAPAPDVAVPPVSPDGSNV</sequence>
<proteinExistence type="predicted"/>
<organism evidence="2 3">
    <name type="scientific">Setaria viridis</name>
    <name type="common">Green bristlegrass</name>
    <name type="synonym">Setaria italica subsp. viridis</name>
    <dbReference type="NCBI Taxonomy" id="4556"/>
    <lineage>
        <taxon>Eukaryota</taxon>
        <taxon>Viridiplantae</taxon>
        <taxon>Streptophyta</taxon>
        <taxon>Embryophyta</taxon>
        <taxon>Tracheophyta</taxon>
        <taxon>Spermatophyta</taxon>
        <taxon>Magnoliopsida</taxon>
        <taxon>Liliopsida</taxon>
        <taxon>Poales</taxon>
        <taxon>Poaceae</taxon>
        <taxon>PACMAD clade</taxon>
        <taxon>Panicoideae</taxon>
        <taxon>Panicodae</taxon>
        <taxon>Paniceae</taxon>
        <taxon>Cenchrinae</taxon>
        <taxon>Setaria</taxon>
    </lineage>
</organism>
<dbReference type="AlphaFoldDB" id="A0A4U6VX06"/>
<name>A0A4U6VX06_SETVI</name>
<dbReference type="Gramene" id="TKW29477">
    <property type="protein sequence ID" value="TKW29477"/>
    <property type="gene ID" value="SEVIR_3G397300v2"/>
</dbReference>
<dbReference type="EMBL" id="CM016554">
    <property type="protein sequence ID" value="TKW29477.1"/>
    <property type="molecule type" value="Genomic_DNA"/>
</dbReference>
<dbReference type="Proteomes" id="UP000298652">
    <property type="component" value="Chromosome 3"/>
</dbReference>
<gene>
    <name evidence="2" type="ORF">SEVIR_3G397300v2</name>
</gene>